<accession>A0A0A5GIL5</accession>
<keyword evidence="2" id="KW-1185">Reference proteome</keyword>
<dbReference type="AlphaFoldDB" id="A0A0A5GIL5"/>
<reference evidence="1 2" key="1">
    <citation type="submission" date="2013-08" db="EMBL/GenBank/DDBJ databases">
        <authorList>
            <person name="Huang J."/>
            <person name="Wang G."/>
        </authorList>
    </citation>
    <scope>NUCLEOTIDE SEQUENCE [LARGE SCALE GENOMIC DNA]</scope>
    <source>
        <strain evidence="1 2">BH030004</strain>
    </source>
</reference>
<organism evidence="1 2">
    <name type="scientific">Pontibacillus marinus BH030004 = DSM 16465</name>
    <dbReference type="NCBI Taxonomy" id="1385511"/>
    <lineage>
        <taxon>Bacteria</taxon>
        <taxon>Bacillati</taxon>
        <taxon>Bacillota</taxon>
        <taxon>Bacilli</taxon>
        <taxon>Bacillales</taxon>
        <taxon>Bacillaceae</taxon>
        <taxon>Pontibacillus</taxon>
    </lineage>
</organism>
<evidence type="ECO:0000313" key="1">
    <source>
        <dbReference type="EMBL" id="KGX91864.1"/>
    </source>
</evidence>
<sequence>MIKKSYVQSVDSFHLNMKQTNDYLLEAIHAFENDDKDEYEESIVLAAIWLGKTQESLSYLRSQAQDNLFFDSSVLYPLDTHLSGIIKSINAEKSNDSLDVNHLTFIQKNINWLLSNHKNTLFKALKDSDSENVDDLLNQWDRYRLRDNRDRCIVPSQHEINQYFFMSIL</sequence>
<evidence type="ECO:0000313" key="2">
    <source>
        <dbReference type="Proteomes" id="UP000030403"/>
    </source>
</evidence>
<comment type="caution">
    <text evidence="1">The sequence shown here is derived from an EMBL/GenBank/DDBJ whole genome shotgun (WGS) entry which is preliminary data.</text>
</comment>
<gene>
    <name evidence="1" type="ORF">N783_00235</name>
</gene>
<name>A0A0A5GIL5_9BACI</name>
<dbReference type="Proteomes" id="UP000030403">
    <property type="component" value="Unassembled WGS sequence"/>
</dbReference>
<dbReference type="RefSeq" id="WP_027445281.1">
    <property type="nucleotide sequence ID" value="NZ_AULJ01000001.1"/>
</dbReference>
<dbReference type="EMBL" id="AVPF01000001">
    <property type="protein sequence ID" value="KGX91864.1"/>
    <property type="molecule type" value="Genomic_DNA"/>
</dbReference>
<proteinExistence type="predicted"/>
<protein>
    <submittedName>
        <fullName evidence="1">Uncharacterized protein</fullName>
    </submittedName>
</protein>